<dbReference type="PIRSF" id="PIRSF017393">
    <property type="entry name" value="MTase_SAV2177"/>
    <property type="match status" value="1"/>
</dbReference>
<sequence length="275" mass="29577">MSTRNLDDAAGGSAASNKLNMHVAHSARMYDYYLGGKDNFAADREAAEKVLANFPAMRTTALENRAFLRRVVTHLAGEAGIRQFLDIGTGIPAVDNTHEVAQRVAPGSRVVYADNDPIVLAHARALLTGDSTAYLHADLRDPDGILAHARTELDWESPVALLLVSVLQFLTDDDDPYAIVARMLSALPAGSHLVISHATGDFLPPSTGRTGERIYDAAGIPLQLRTREEISGFFDGCEVISPGLVPISEWRAETEPQPRPALAEAALYGAVARVI</sequence>
<dbReference type="InterPro" id="IPR029063">
    <property type="entry name" value="SAM-dependent_MTases_sf"/>
</dbReference>
<keyword evidence="1" id="KW-0489">Methyltransferase</keyword>
<keyword evidence="2" id="KW-1185">Reference proteome</keyword>
<name>A0ABR7LNE2_9ACTN</name>
<gene>
    <name evidence="1" type="ORF">HKK74_12270</name>
</gene>
<dbReference type="InterPro" id="IPR006764">
    <property type="entry name" value="SAM_dep_MeTrfase_SAV2177_type"/>
</dbReference>
<dbReference type="RefSeq" id="WP_187243273.1">
    <property type="nucleotide sequence ID" value="NZ_BAAAOK010000071.1"/>
</dbReference>
<reference evidence="1 2" key="1">
    <citation type="submission" date="2020-06" db="EMBL/GenBank/DDBJ databases">
        <title>Actinomadura xiongansis sp. nov., isolated from soil of Baiyangdian.</title>
        <authorList>
            <person name="Zhang X."/>
        </authorList>
    </citation>
    <scope>NUCLEOTIDE SEQUENCE [LARGE SCALE GENOMIC DNA]</scope>
    <source>
        <strain evidence="1 2">HBUM206468</strain>
    </source>
</reference>
<proteinExistence type="predicted"/>
<dbReference type="GO" id="GO:0032259">
    <property type="term" value="P:methylation"/>
    <property type="evidence" value="ECO:0007669"/>
    <property type="project" value="UniProtKB-KW"/>
</dbReference>
<dbReference type="Proteomes" id="UP000805614">
    <property type="component" value="Unassembled WGS sequence"/>
</dbReference>
<dbReference type="Pfam" id="PF04672">
    <property type="entry name" value="Methyltransf_19"/>
    <property type="match status" value="1"/>
</dbReference>
<keyword evidence="1" id="KW-0808">Transferase</keyword>
<dbReference type="SUPFAM" id="SSF53335">
    <property type="entry name" value="S-adenosyl-L-methionine-dependent methyltransferases"/>
    <property type="match status" value="1"/>
</dbReference>
<protein>
    <submittedName>
        <fullName evidence="1">SAM-dependent methyltransferase</fullName>
    </submittedName>
</protein>
<dbReference type="Gene3D" id="3.40.50.150">
    <property type="entry name" value="Vaccinia Virus protein VP39"/>
    <property type="match status" value="1"/>
</dbReference>
<accession>A0ABR7LNE2</accession>
<evidence type="ECO:0000313" key="1">
    <source>
        <dbReference type="EMBL" id="MBC6466271.1"/>
    </source>
</evidence>
<comment type="caution">
    <text evidence="1">The sequence shown here is derived from an EMBL/GenBank/DDBJ whole genome shotgun (WGS) entry which is preliminary data.</text>
</comment>
<evidence type="ECO:0000313" key="2">
    <source>
        <dbReference type="Proteomes" id="UP000805614"/>
    </source>
</evidence>
<dbReference type="GO" id="GO:0008168">
    <property type="term" value="F:methyltransferase activity"/>
    <property type="evidence" value="ECO:0007669"/>
    <property type="project" value="UniProtKB-KW"/>
</dbReference>
<organism evidence="1 2">
    <name type="scientific">Actinomadura alba</name>
    <dbReference type="NCBI Taxonomy" id="406431"/>
    <lineage>
        <taxon>Bacteria</taxon>
        <taxon>Bacillati</taxon>
        <taxon>Actinomycetota</taxon>
        <taxon>Actinomycetes</taxon>
        <taxon>Streptosporangiales</taxon>
        <taxon>Thermomonosporaceae</taxon>
        <taxon>Actinomadura</taxon>
    </lineage>
</organism>
<dbReference type="EMBL" id="JABVEC010000007">
    <property type="protein sequence ID" value="MBC6466271.1"/>
    <property type="molecule type" value="Genomic_DNA"/>
</dbReference>